<feature type="coiled-coil region" evidence="2">
    <location>
        <begin position="289"/>
        <end position="392"/>
    </location>
</feature>
<dbReference type="Proteomes" id="UP001150062">
    <property type="component" value="Unassembled WGS sequence"/>
</dbReference>
<dbReference type="SUPFAM" id="SSF57845">
    <property type="entry name" value="B-box zinc-binding domain"/>
    <property type="match status" value="2"/>
</dbReference>
<name>A0ABQ8XAP6_9EUKA</name>
<dbReference type="InterPro" id="IPR000315">
    <property type="entry name" value="Znf_B-box"/>
</dbReference>
<dbReference type="PANTHER" id="PTHR25462:SF296">
    <property type="entry name" value="MEIOTIC P26, ISOFORM F"/>
    <property type="match status" value="1"/>
</dbReference>
<accession>A0ABQ8XAP6</accession>
<organism evidence="5 6">
    <name type="scientific">Anaeramoeba flamelloides</name>
    <dbReference type="NCBI Taxonomy" id="1746091"/>
    <lineage>
        <taxon>Eukaryota</taxon>
        <taxon>Metamonada</taxon>
        <taxon>Anaeramoebidae</taxon>
        <taxon>Anaeramoeba</taxon>
    </lineage>
</organism>
<evidence type="ECO:0000259" key="4">
    <source>
        <dbReference type="PROSITE" id="PS51886"/>
    </source>
</evidence>
<feature type="coiled-coil region" evidence="2">
    <location>
        <begin position="134"/>
        <end position="164"/>
    </location>
</feature>
<gene>
    <name evidence="5" type="ORF">M0813_07356</name>
</gene>
<dbReference type="CDD" id="cd19756">
    <property type="entry name" value="Bbox2"/>
    <property type="match status" value="2"/>
</dbReference>
<comment type="caution">
    <text evidence="5">The sequence shown here is derived from an EMBL/GenBank/DDBJ whole genome shotgun (WGS) entry which is preliminary data.</text>
</comment>
<dbReference type="CDD" id="cd19757">
    <property type="entry name" value="Bbox1"/>
    <property type="match status" value="1"/>
</dbReference>
<protein>
    <recommendedName>
        <fullName evidence="7">B box-type domain-containing protein</fullName>
    </recommendedName>
</protein>
<evidence type="ECO:0000256" key="2">
    <source>
        <dbReference type="SAM" id="Coils"/>
    </source>
</evidence>
<proteinExistence type="predicted"/>
<dbReference type="InterPro" id="IPR006571">
    <property type="entry name" value="TLDc_dom"/>
</dbReference>
<dbReference type="SMART" id="SM00336">
    <property type="entry name" value="BBOX"/>
    <property type="match status" value="3"/>
</dbReference>
<keyword evidence="1" id="KW-0863">Zinc-finger</keyword>
<keyword evidence="2" id="KW-0175">Coiled coil</keyword>
<keyword evidence="1" id="KW-0862">Zinc</keyword>
<dbReference type="InterPro" id="IPR047153">
    <property type="entry name" value="TRIM45/56/19-like"/>
</dbReference>
<keyword evidence="1" id="KW-0479">Metal-binding</keyword>
<feature type="domain" description="TLDc" evidence="4">
    <location>
        <begin position="574"/>
        <end position="761"/>
    </location>
</feature>
<evidence type="ECO:0000313" key="6">
    <source>
        <dbReference type="Proteomes" id="UP001150062"/>
    </source>
</evidence>
<evidence type="ECO:0000313" key="5">
    <source>
        <dbReference type="EMBL" id="KAJ6229768.1"/>
    </source>
</evidence>
<dbReference type="Pfam" id="PF00643">
    <property type="entry name" value="zf-B_box"/>
    <property type="match status" value="2"/>
</dbReference>
<evidence type="ECO:0008006" key="7">
    <source>
        <dbReference type="Google" id="ProtNLM"/>
    </source>
</evidence>
<dbReference type="EMBL" id="JAOAOG010000317">
    <property type="protein sequence ID" value="KAJ6229768.1"/>
    <property type="molecule type" value="Genomic_DNA"/>
</dbReference>
<keyword evidence="6" id="KW-1185">Reference proteome</keyword>
<evidence type="ECO:0000259" key="3">
    <source>
        <dbReference type="PROSITE" id="PS50119"/>
    </source>
</evidence>
<dbReference type="PANTHER" id="PTHR25462">
    <property type="entry name" value="BONUS, ISOFORM C-RELATED"/>
    <property type="match status" value="1"/>
</dbReference>
<reference evidence="5" key="1">
    <citation type="submission" date="2022-08" db="EMBL/GenBank/DDBJ databases">
        <title>Novel sulfate-reducing endosymbionts in the free-living metamonad Anaeramoeba.</title>
        <authorList>
            <person name="Jerlstrom-Hultqvist J."/>
            <person name="Cepicka I."/>
            <person name="Gallot-Lavallee L."/>
            <person name="Salas-Leiva D."/>
            <person name="Curtis B.A."/>
            <person name="Zahonova K."/>
            <person name="Pipaliya S."/>
            <person name="Dacks J."/>
            <person name="Roger A.J."/>
        </authorList>
    </citation>
    <scope>NUCLEOTIDE SEQUENCE</scope>
    <source>
        <strain evidence="5">Schooner1</strain>
    </source>
</reference>
<evidence type="ECO:0000256" key="1">
    <source>
        <dbReference type="PROSITE-ProRule" id="PRU00024"/>
    </source>
</evidence>
<feature type="domain" description="B box-type" evidence="3">
    <location>
        <begin position="250"/>
        <end position="292"/>
    </location>
</feature>
<dbReference type="PROSITE" id="PS50119">
    <property type="entry name" value="ZF_BBOX"/>
    <property type="match status" value="2"/>
</dbReference>
<sequence length="761" mass="90564">MTTYHPIESKEEKNSKEEIIWCDYCFKKKNQTVAAISYCQDCKENQCEECDSIHRSPRFSDHVRTNLNQNNNSADKCLIHQNSKLTRYCKNCQKLICDKCIFDHSNHETISFDQPIDFYKELIREQKNCTQNHFQRINENFEQLNNSEKQMNKKKEDILNEISEFYLEQKKLLDLLEYNEKKLTNDFFKQISKIMKKEKQTMNDSKSSTKTLLNQYKELETKINQSNSFEFFKLFSQIELAKNEENQNLQFPRLCNEHQNQPLKYFCVDHKQILCVDCLTLNHRKCNEVVNLKEGYEKMQNEIDNLIKKIKTINENKKEFVKQIQNEKFNCLKEKKKNLNFIKQNYRKLITLTQQQFKNMNEEISIHQNEKYLQLNNQSNEIQKEIDNFQKSEMIINEIESCKKYNDYQEILLNYSKLKKITLILINNNKNNNNQLICNSKFIKINFISNDLKNDLQNWKLNLPFDLNKSQINLPSHIHLQNKIRFSIVLKNQFNETINAEEFNQKFQIVKANTNEIITEITKFKTGNNQELIGEYLFKKEGEYQINFSINGQKFPKSSLNFKVIDNYFLKESEILQKENNIKFNQILNKWIKGSGCDSDFQRRFNSRTDGWKYQTFHQNCDNKGKSVILIKLKNNSLFGGFAAVDWDTNDHWKQSIGNKSFLFSLISLDPKFKEPLKMPVYNNKSWEIYCGLDYGIIFGNDLHLGYGKYNMNNNKWTFSNIGYVYKPPFGYVSESTQANNFLAGSYKNWDISQIEIFCEN</sequence>
<dbReference type="Gene3D" id="3.30.160.60">
    <property type="entry name" value="Classic Zinc Finger"/>
    <property type="match status" value="2"/>
</dbReference>
<dbReference type="PROSITE" id="PS51886">
    <property type="entry name" value="TLDC"/>
    <property type="match status" value="1"/>
</dbReference>
<feature type="domain" description="B box-type" evidence="3">
    <location>
        <begin position="72"/>
        <end position="112"/>
    </location>
</feature>
<dbReference type="Pfam" id="PF07534">
    <property type="entry name" value="TLD"/>
    <property type="match status" value="1"/>
</dbReference>